<dbReference type="AlphaFoldDB" id="A0A0C1YPY4"/>
<keyword evidence="1" id="KW-1133">Transmembrane helix</keyword>
<evidence type="ECO:0000256" key="1">
    <source>
        <dbReference type="SAM" id="Phobius"/>
    </source>
</evidence>
<name>A0A0C1YPY4_9BURK</name>
<sequence length="164" mass="17735">MSIAVSAIVRPSRILFVMVGAICIGAAAIGLGIVFDAVGDLPRLSRALLGATIIFLSVFGFYHGVRHRKILHIDISGAGQFRLTEVDSAGPCTNTNRPHVKSQEAVVVLLKDSTIWPSMLLLRLQAENGKITTVPILPDSVSRDSFRALSVACRWIATRSELQE</sequence>
<protein>
    <recommendedName>
        <fullName evidence="4">Flagellar hook-length control protein</fullName>
    </recommendedName>
</protein>
<organism evidence="2 3">
    <name type="scientific">Noviherbaspirillum autotrophicum</name>
    <dbReference type="NCBI Taxonomy" id="709839"/>
    <lineage>
        <taxon>Bacteria</taxon>
        <taxon>Pseudomonadati</taxon>
        <taxon>Pseudomonadota</taxon>
        <taxon>Betaproteobacteria</taxon>
        <taxon>Burkholderiales</taxon>
        <taxon>Oxalobacteraceae</taxon>
        <taxon>Noviherbaspirillum</taxon>
    </lineage>
</organism>
<feature type="transmembrane region" description="Helical" evidence="1">
    <location>
        <begin position="47"/>
        <end position="65"/>
    </location>
</feature>
<evidence type="ECO:0000313" key="3">
    <source>
        <dbReference type="Proteomes" id="UP000031572"/>
    </source>
</evidence>
<dbReference type="STRING" id="709839.TSA66_20515"/>
<keyword evidence="1" id="KW-0812">Transmembrane</keyword>
<dbReference type="InterPro" id="IPR009883">
    <property type="entry name" value="YgfX"/>
</dbReference>
<accession>A0A0C1YPY4</accession>
<evidence type="ECO:0000313" key="2">
    <source>
        <dbReference type="EMBL" id="KIF82667.1"/>
    </source>
</evidence>
<reference evidence="2 3" key="1">
    <citation type="submission" date="2014-12" db="EMBL/GenBank/DDBJ databases">
        <title>Denitrispirillum autotrophicum gen. nov., sp. nov., Denitrifying, Facultatively Autotrophic Bacteria Isolated from Rice Paddy Soil.</title>
        <authorList>
            <person name="Ishii S."/>
            <person name="Ashida N."/>
            <person name="Ohno H."/>
            <person name="Otsuka S."/>
            <person name="Yokota A."/>
            <person name="Senoo K."/>
        </authorList>
    </citation>
    <scope>NUCLEOTIDE SEQUENCE [LARGE SCALE GENOMIC DNA]</scope>
    <source>
        <strain evidence="2 3">TSA66</strain>
    </source>
</reference>
<keyword evidence="3" id="KW-1185">Reference proteome</keyword>
<proteinExistence type="predicted"/>
<feature type="transmembrane region" description="Helical" evidence="1">
    <location>
        <begin position="12"/>
        <end position="35"/>
    </location>
</feature>
<dbReference type="Proteomes" id="UP000031572">
    <property type="component" value="Unassembled WGS sequence"/>
</dbReference>
<dbReference type="EMBL" id="JWJG01000028">
    <property type="protein sequence ID" value="KIF82667.1"/>
    <property type="molecule type" value="Genomic_DNA"/>
</dbReference>
<keyword evidence="1" id="KW-0472">Membrane</keyword>
<dbReference type="Pfam" id="PF07254">
    <property type="entry name" value="Cpta_toxin"/>
    <property type="match status" value="1"/>
</dbReference>
<evidence type="ECO:0008006" key="4">
    <source>
        <dbReference type="Google" id="ProtNLM"/>
    </source>
</evidence>
<gene>
    <name evidence="2" type="ORF">TSA66_20515</name>
</gene>
<dbReference type="RefSeq" id="WP_332309949.1">
    <property type="nucleotide sequence ID" value="NZ_JWJG01000028.1"/>
</dbReference>
<comment type="caution">
    <text evidence="2">The sequence shown here is derived from an EMBL/GenBank/DDBJ whole genome shotgun (WGS) entry which is preliminary data.</text>
</comment>